<gene>
    <name evidence="1" type="primary">nrdD_3</name>
    <name evidence="1" type="ORF">NCTC129_02478</name>
</gene>
<name>A0A447MZ23_SALET</name>
<dbReference type="AlphaFoldDB" id="A0A447MZ23"/>
<dbReference type="InterPro" id="IPR012833">
    <property type="entry name" value="NrdD"/>
</dbReference>
<dbReference type="GO" id="GO:0008998">
    <property type="term" value="F:ribonucleoside-triphosphate reductase (thioredoxin) activity"/>
    <property type="evidence" value="ECO:0007669"/>
    <property type="project" value="UniProtKB-EC"/>
</dbReference>
<evidence type="ECO:0000313" key="2">
    <source>
        <dbReference type="Proteomes" id="UP000282086"/>
    </source>
</evidence>
<protein>
    <submittedName>
        <fullName evidence="1">Anaerobic ribonucleoside-triphosphate reductase</fullName>
        <ecNumber evidence="1">1.17.4.2</ecNumber>
    </submittedName>
</protein>
<dbReference type="GO" id="GO:0006260">
    <property type="term" value="P:DNA replication"/>
    <property type="evidence" value="ECO:0007669"/>
    <property type="project" value="InterPro"/>
</dbReference>
<dbReference type="SUPFAM" id="SSF51998">
    <property type="entry name" value="PFL-like glycyl radical enzymes"/>
    <property type="match status" value="1"/>
</dbReference>
<organism evidence="1 2">
    <name type="scientific">Salmonella enterica I</name>
    <dbReference type="NCBI Taxonomy" id="59201"/>
    <lineage>
        <taxon>Bacteria</taxon>
        <taxon>Pseudomonadati</taxon>
        <taxon>Pseudomonadota</taxon>
        <taxon>Gammaproteobacteria</taxon>
        <taxon>Enterobacterales</taxon>
        <taxon>Enterobacteriaceae</taxon>
        <taxon>Salmonella</taxon>
    </lineage>
</organism>
<reference evidence="1 2" key="1">
    <citation type="submission" date="2018-12" db="EMBL/GenBank/DDBJ databases">
        <authorList>
            <consortium name="Pathogen Informatics"/>
        </authorList>
    </citation>
    <scope>NUCLEOTIDE SEQUENCE [LARGE SCALE GENOMIC DNA]</scope>
    <source>
        <strain evidence="1 2">NCTC129</strain>
    </source>
</reference>
<dbReference type="Gene3D" id="3.20.70.20">
    <property type="match status" value="1"/>
</dbReference>
<dbReference type="Proteomes" id="UP000282086">
    <property type="component" value="Chromosome"/>
</dbReference>
<sequence>MPKDMRVLRTEKECYDAFQSLEYEVNTLHTANGQTPFVTFGFGPRHQLGVASDPGVYFA</sequence>
<dbReference type="EC" id="1.17.4.2" evidence="1"/>
<accession>A0A447MZ23</accession>
<evidence type="ECO:0000313" key="1">
    <source>
        <dbReference type="EMBL" id="VDZ96323.1"/>
    </source>
</evidence>
<proteinExistence type="predicted"/>
<dbReference type="EMBL" id="LR134140">
    <property type="protein sequence ID" value="VDZ96323.1"/>
    <property type="molecule type" value="Genomic_DNA"/>
</dbReference>
<keyword evidence="1" id="KW-0560">Oxidoreductase</keyword>
<dbReference type="Pfam" id="PF13597">
    <property type="entry name" value="NRDD"/>
    <property type="match status" value="1"/>
</dbReference>